<keyword evidence="2" id="KW-1185">Reference proteome</keyword>
<sequence>VEQSTIAKRGWDARAIHNPQNLIQIPTRVHQACINSWMAKKNVTMFGVTSKSLTMRAWTHNQSFSKQHEIGIRLLRHCGVNI</sequence>
<comment type="caution">
    <text evidence="1">The sequence shown here is derived from an EMBL/GenBank/DDBJ whole genome shotgun (WGS) entry which is preliminary data.</text>
</comment>
<name>A0A9X1NMZ6_9ACTN</name>
<evidence type="ECO:0000313" key="1">
    <source>
        <dbReference type="EMBL" id="MCD5317153.1"/>
    </source>
</evidence>
<feature type="non-terminal residue" evidence="1">
    <location>
        <position position="1"/>
    </location>
</feature>
<organism evidence="1 2">
    <name type="scientific">Kineosporia babensis</name>
    <dbReference type="NCBI Taxonomy" id="499548"/>
    <lineage>
        <taxon>Bacteria</taxon>
        <taxon>Bacillati</taxon>
        <taxon>Actinomycetota</taxon>
        <taxon>Actinomycetes</taxon>
        <taxon>Kineosporiales</taxon>
        <taxon>Kineosporiaceae</taxon>
        <taxon>Kineosporia</taxon>
    </lineage>
</organism>
<proteinExistence type="predicted"/>
<gene>
    <name evidence="1" type="ORF">LR394_40305</name>
</gene>
<accession>A0A9X1NMZ6</accession>
<dbReference type="EMBL" id="JAJOMB010000045">
    <property type="protein sequence ID" value="MCD5317153.1"/>
    <property type="molecule type" value="Genomic_DNA"/>
</dbReference>
<evidence type="ECO:0000313" key="2">
    <source>
        <dbReference type="Proteomes" id="UP001138997"/>
    </source>
</evidence>
<protein>
    <submittedName>
        <fullName evidence="1">Uncharacterized protein</fullName>
    </submittedName>
</protein>
<dbReference type="Proteomes" id="UP001138997">
    <property type="component" value="Unassembled WGS sequence"/>
</dbReference>
<reference evidence="1" key="1">
    <citation type="submission" date="2021-11" db="EMBL/GenBank/DDBJ databases">
        <title>Streptomyces corallinus and Kineosporia corallina sp. nov., two new coral-derived marine actinobacteria.</title>
        <authorList>
            <person name="Buangrab K."/>
            <person name="Sutthacheep M."/>
            <person name="Yeemin T."/>
            <person name="Harunari E."/>
            <person name="Igarashi Y."/>
            <person name="Sripreechasak P."/>
            <person name="Kanchanasin P."/>
            <person name="Tanasupawat S."/>
            <person name="Phongsopitanun W."/>
        </authorList>
    </citation>
    <scope>NUCLEOTIDE SEQUENCE</scope>
    <source>
        <strain evidence="1">JCM 31032</strain>
    </source>
</reference>
<dbReference type="AlphaFoldDB" id="A0A9X1NMZ6"/>
<dbReference type="RefSeq" id="WP_231450005.1">
    <property type="nucleotide sequence ID" value="NZ_JAJOMB010000045.1"/>
</dbReference>